<dbReference type="EMBL" id="JAKKPZ010000073">
    <property type="protein sequence ID" value="KAI1704043.1"/>
    <property type="molecule type" value="Genomic_DNA"/>
</dbReference>
<gene>
    <name evidence="1" type="ORF">DdX_14544</name>
</gene>
<reference evidence="1" key="1">
    <citation type="submission" date="2022-01" db="EMBL/GenBank/DDBJ databases">
        <title>Genome Sequence Resource for Two Populations of Ditylenchus destructor, the Migratory Endoparasitic Phytonematode.</title>
        <authorList>
            <person name="Zhang H."/>
            <person name="Lin R."/>
            <person name="Xie B."/>
        </authorList>
    </citation>
    <scope>NUCLEOTIDE SEQUENCE</scope>
    <source>
        <strain evidence="1">BazhouSP</strain>
    </source>
</reference>
<sequence>MISTNTIPQSLFTIVTIFYILGTQFHASLALPSSVQDPRQYLPLSFENLVEDLTKHRNIQPNVATIGRTASGHIDIQKIQFAIAPKITATVDIVNFLNLRKSIHAMSKRDEVAVRLWNWAKKMGDRKDILKRILLDDVTARDNDNDVTMTATGAPLISTTESTVSTTLSMADKVLRSHRSKHGLRIHNW</sequence>
<evidence type="ECO:0000313" key="2">
    <source>
        <dbReference type="Proteomes" id="UP001201812"/>
    </source>
</evidence>
<accession>A0AAD4MRR3</accession>
<dbReference type="Proteomes" id="UP001201812">
    <property type="component" value="Unassembled WGS sequence"/>
</dbReference>
<organism evidence="1 2">
    <name type="scientific">Ditylenchus destructor</name>
    <dbReference type="NCBI Taxonomy" id="166010"/>
    <lineage>
        <taxon>Eukaryota</taxon>
        <taxon>Metazoa</taxon>
        <taxon>Ecdysozoa</taxon>
        <taxon>Nematoda</taxon>
        <taxon>Chromadorea</taxon>
        <taxon>Rhabditida</taxon>
        <taxon>Tylenchina</taxon>
        <taxon>Tylenchomorpha</taxon>
        <taxon>Sphaerularioidea</taxon>
        <taxon>Anguinidae</taxon>
        <taxon>Anguininae</taxon>
        <taxon>Ditylenchus</taxon>
    </lineage>
</organism>
<comment type="caution">
    <text evidence="1">The sequence shown here is derived from an EMBL/GenBank/DDBJ whole genome shotgun (WGS) entry which is preliminary data.</text>
</comment>
<proteinExistence type="predicted"/>
<name>A0AAD4MRR3_9BILA</name>
<evidence type="ECO:0000313" key="1">
    <source>
        <dbReference type="EMBL" id="KAI1704043.1"/>
    </source>
</evidence>
<protein>
    <submittedName>
        <fullName evidence="1">Uncharacterized protein</fullName>
    </submittedName>
</protein>
<keyword evidence="2" id="KW-1185">Reference proteome</keyword>
<dbReference type="AlphaFoldDB" id="A0AAD4MRR3"/>